<dbReference type="PANTHER" id="PTHR35271:SF1">
    <property type="entry name" value="ABC TRANSPORTER, SUBSTRATE-BINDING LIPOPROTEIN"/>
    <property type="match status" value="1"/>
</dbReference>
<dbReference type="Proteomes" id="UP000239504">
    <property type="component" value="Unassembled WGS sequence"/>
</dbReference>
<evidence type="ECO:0000313" key="2">
    <source>
        <dbReference type="Proteomes" id="UP000239504"/>
    </source>
</evidence>
<accession>A0A2S7K136</accession>
<dbReference type="PANTHER" id="PTHR35271">
    <property type="entry name" value="ABC TRANSPORTER, SUBSTRATE-BINDING LIPOPROTEIN-RELATED"/>
    <property type="match status" value="1"/>
</dbReference>
<reference evidence="1 2" key="1">
    <citation type="submission" date="2017-12" db="EMBL/GenBank/DDBJ databases">
        <authorList>
            <person name="Hurst M.R.H."/>
        </authorList>
    </citation>
    <scope>NUCLEOTIDE SEQUENCE [LARGE SCALE GENOMIC DNA]</scope>
    <source>
        <strain evidence="1 2">SY-3-19</strain>
    </source>
</reference>
<protein>
    <submittedName>
        <fullName evidence="1">Uncharacterized protein</fullName>
    </submittedName>
</protein>
<comment type="caution">
    <text evidence="1">The sequence shown here is derived from an EMBL/GenBank/DDBJ whole genome shotgun (WGS) entry which is preliminary data.</text>
</comment>
<evidence type="ECO:0000313" key="1">
    <source>
        <dbReference type="EMBL" id="PQA86222.1"/>
    </source>
</evidence>
<name>A0A2S7K136_9PROT</name>
<dbReference type="EMBL" id="PJCH01000015">
    <property type="protein sequence ID" value="PQA86222.1"/>
    <property type="molecule type" value="Genomic_DNA"/>
</dbReference>
<gene>
    <name evidence="1" type="ORF">CW354_17885</name>
</gene>
<dbReference type="Gene3D" id="3.40.50.2300">
    <property type="match status" value="1"/>
</dbReference>
<dbReference type="RefSeq" id="WP_104831434.1">
    <property type="nucleotide sequence ID" value="NZ_PJCH01000015.1"/>
</dbReference>
<dbReference type="InterPro" id="IPR007487">
    <property type="entry name" value="ABC_transpt-TYRBP-like"/>
</dbReference>
<dbReference type="Pfam" id="PF04392">
    <property type="entry name" value="ABC_sub_bind"/>
    <property type="match status" value="1"/>
</dbReference>
<proteinExistence type="predicted"/>
<organism evidence="1 2">
    <name type="scientific">Hyphococcus luteus</name>
    <dbReference type="NCBI Taxonomy" id="2058213"/>
    <lineage>
        <taxon>Bacteria</taxon>
        <taxon>Pseudomonadati</taxon>
        <taxon>Pseudomonadota</taxon>
        <taxon>Alphaproteobacteria</taxon>
        <taxon>Parvularculales</taxon>
        <taxon>Parvularculaceae</taxon>
        <taxon>Hyphococcus</taxon>
    </lineage>
</organism>
<sequence>MREREKAGTPAPVEWRALTRLVAGSLLFALIISAFSPPDARAQQERPVEAVILRPAPNPTFDEIFNAIEMGIRSRGSALSITERRLDAFASAQAMRNGISSDAPELVFTLGRQADESYRSSGLDIRQVVGGLDIEPGLGSRDGVSLTADPVFLLSRLKTLMPEKRRIIVVYDPSKDRWLIERAKAISASIGITIVAHEATTLSEASNHYWNILKYGNPETDVLWLLSNPSFVSNSNLPRLVEESWRRNFTIISNNIDHARRGTFIAIYPDLEAMGAQLADLAIAISENPNKRPEVEPLGAVKFAVNKRIASHLGIAISAQDERSFDLILGER</sequence>
<dbReference type="AlphaFoldDB" id="A0A2S7K136"/>
<keyword evidence="2" id="KW-1185">Reference proteome</keyword>
<dbReference type="OrthoDB" id="6381346at2"/>